<evidence type="ECO:0000256" key="1">
    <source>
        <dbReference type="SAM" id="SignalP"/>
    </source>
</evidence>
<organism evidence="2 3">
    <name type="scientific">Artemia franciscana</name>
    <name type="common">Brine shrimp</name>
    <name type="synonym">Artemia sanfranciscana</name>
    <dbReference type="NCBI Taxonomy" id="6661"/>
    <lineage>
        <taxon>Eukaryota</taxon>
        <taxon>Metazoa</taxon>
        <taxon>Ecdysozoa</taxon>
        <taxon>Arthropoda</taxon>
        <taxon>Crustacea</taxon>
        <taxon>Branchiopoda</taxon>
        <taxon>Anostraca</taxon>
        <taxon>Artemiidae</taxon>
        <taxon>Artemia</taxon>
    </lineage>
</organism>
<name>A0AA88LA47_ARTSF</name>
<proteinExistence type="predicted"/>
<dbReference type="AlphaFoldDB" id="A0AA88LA47"/>
<evidence type="ECO:0000313" key="3">
    <source>
        <dbReference type="Proteomes" id="UP001187531"/>
    </source>
</evidence>
<dbReference type="Proteomes" id="UP001187531">
    <property type="component" value="Unassembled WGS sequence"/>
</dbReference>
<reference evidence="2" key="1">
    <citation type="submission" date="2023-07" db="EMBL/GenBank/DDBJ databases">
        <title>Chromosome-level genome assembly of Artemia franciscana.</title>
        <authorList>
            <person name="Jo E."/>
        </authorList>
    </citation>
    <scope>NUCLEOTIDE SEQUENCE</scope>
    <source>
        <tissue evidence="2">Whole body</tissue>
    </source>
</reference>
<protein>
    <submittedName>
        <fullName evidence="2">Uncharacterized protein</fullName>
    </submittedName>
</protein>
<dbReference type="EMBL" id="JAVRJZ010000010">
    <property type="protein sequence ID" value="KAK2717881.1"/>
    <property type="molecule type" value="Genomic_DNA"/>
</dbReference>
<feature type="chain" id="PRO_5041708017" evidence="1">
    <location>
        <begin position="24"/>
        <end position="126"/>
    </location>
</feature>
<gene>
    <name evidence="2" type="ORF">QYM36_006619</name>
</gene>
<comment type="caution">
    <text evidence="2">The sequence shown here is derived from an EMBL/GenBank/DDBJ whole genome shotgun (WGS) entry which is preliminary data.</text>
</comment>
<accession>A0AA88LA47</accession>
<sequence>MLIYRTEAALVILTLILASGVLSENVPLLTLRRSTCLQNYRNLPIRYKLICSALGLATDDESDETNEEEEENVIVSRPARAQPLSFRSLPDKHHNARTINTIVGQHLKRNEPTNPHFFMRFGRGST</sequence>
<feature type="signal peptide" evidence="1">
    <location>
        <begin position="1"/>
        <end position="23"/>
    </location>
</feature>
<keyword evidence="1" id="KW-0732">Signal</keyword>
<keyword evidence="3" id="KW-1185">Reference proteome</keyword>
<evidence type="ECO:0000313" key="2">
    <source>
        <dbReference type="EMBL" id="KAK2717881.1"/>
    </source>
</evidence>